<keyword evidence="1" id="KW-0812">Transmembrane</keyword>
<organism evidence="2 3">
    <name type="scientific">Eufriesea mexicana</name>
    <dbReference type="NCBI Taxonomy" id="516756"/>
    <lineage>
        <taxon>Eukaryota</taxon>
        <taxon>Metazoa</taxon>
        <taxon>Ecdysozoa</taxon>
        <taxon>Arthropoda</taxon>
        <taxon>Hexapoda</taxon>
        <taxon>Insecta</taxon>
        <taxon>Pterygota</taxon>
        <taxon>Neoptera</taxon>
        <taxon>Endopterygota</taxon>
        <taxon>Hymenoptera</taxon>
        <taxon>Apocrita</taxon>
        <taxon>Aculeata</taxon>
        <taxon>Apoidea</taxon>
        <taxon>Anthophila</taxon>
        <taxon>Apidae</taxon>
        <taxon>Eufriesea</taxon>
    </lineage>
</organism>
<reference evidence="2 3" key="1">
    <citation type="submission" date="2015-07" db="EMBL/GenBank/DDBJ databases">
        <title>The genome of Eufriesea mexicana.</title>
        <authorList>
            <person name="Pan H."/>
            <person name="Kapheim K."/>
        </authorList>
    </citation>
    <scope>NUCLEOTIDE SEQUENCE [LARGE SCALE GENOMIC DNA]</scope>
    <source>
        <strain evidence="2">0111107269</strain>
        <tissue evidence="2">Whole body</tissue>
    </source>
</reference>
<gene>
    <name evidence="2" type="ORF">WN48_10895</name>
</gene>
<dbReference type="EMBL" id="KQ768849">
    <property type="protein sequence ID" value="OAD53040.1"/>
    <property type="molecule type" value="Genomic_DNA"/>
</dbReference>
<evidence type="ECO:0000313" key="3">
    <source>
        <dbReference type="Proteomes" id="UP000250275"/>
    </source>
</evidence>
<accession>A0A310SHI2</accession>
<evidence type="ECO:0000313" key="2">
    <source>
        <dbReference type="EMBL" id="OAD53040.1"/>
    </source>
</evidence>
<keyword evidence="1" id="KW-0472">Membrane</keyword>
<feature type="transmembrane region" description="Helical" evidence="1">
    <location>
        <begin position="156"/>
        <end position="175"/>
    </location>
</feature>
<protein>
    <submittedName>
        <fullName evidence="2">Uncharacterized protein</fullName>
    </submittedName>
</protein>
<dbReference type="AlphaFoldDB" id="A0A310SHI2"/>
<name>A0A310SHI2_9HYME</name>
<feature type="transmembrane region" description="Helical" evidence="1">
    <location>
        <begin position="116"/>
        <end position="136"/>
    </location>
</feature>
<feature type="transmembrane region" description="Helical" evidence="1">
    <location>
        <begin position="259"/>
        <end position="283"/>
    </location>
</feature>
<sequence length="860" mass="94087">MLGSIYDLAVRNIGRHVSRVFPFRKTFTASHCKHLVDVYGLNTEASLSVKTFAERAIEAAMRGKEGFREWIRKTGFLIQDAKHSTGLPAIGAIYETVKTFLNSKWALIPASYHTGAFRSVAVVMGSSWAGATFLGLEKVLGRSIATSIMTLLNGMLVYFTTVPLAIASCVAQVVVFTFNPLTYDLDSKMLGRNCIQLIGPTSMVSSVAAAGMGVGAGRSAFLGATGDAVILLKQMYLIFAKVQDGTLPWSSLGAAMTVALQTMSLHLTTGILTVVVAVGLLAIRTGLGTAKFQAGVSSKGVRQPDGTNAYVEDFFGNFDNSALNVLGTGAVLSSPCSKCSIAIAWIGNCARRGEVSKQCFIDAFEAYAGVPIALAIISECLVSLDVSDGRQRGSVDGFTLALGVPSFIAGLFGCMYWAKNPTVVHAITDVRNNLKSFVSFVWKYARDSLCGVASAIGGSIGDGIVSKFVDRLPLWFKPKTDELIMNERFAMSRPQSVEVNKWFLARITGGNLSLIERLHHSRPICNFDRYGNVLPLSYLRFVRDSNQGISLCRKYNSDVPFEFFCITAENLKSIVQCFAASIEMDNIGLAFSRGECKVKLELSYNEKVAVRFVHVCKAMFSFSFLLISTPSDGGSCSYVLAYRVPGSLLDTILKLACLHPAIRAVTGHYEEMQSENLMVETNNVCNWDKHGVRLSWHRILTAAMVAVFFGDICLSKGLDASDQWIHASWWAGINVYYTLNGRIYLSTVGGYCHCSSLISAYRGEKCSMLFVACERHEKAWNVSGKSDSEVSLYLKRGVEDVDITTRLNKVLSGWYEANPWRRSLSIEGGVKVIRTNWLPNFNLWRSEETGVSIVKVSSLM</sequence>
<proteinExistence type="predicted"/>
<feature type="transmembrane region" description="Helical" evidence="1">
    <location>
        <begin position="221"/>
        <end position="239"/>
    </location>
</feature>
<keyword evidence="1" id="KW-1133">Transmembrane helix</keyword>
<evidence type="ECO:0000256" key="1">
    <source>
        <dbReference type="SAM" id="Phobius"/>
    </source>
</evidence>
<keyword evidence="3" id="KW-1185">Reference proteome</keyword>
<dbReference type="Proteomes" id="UP000250275">
    <property type="component" value="Unassembled WGS sequence"/>
</dbReference>